<dbReference type="RefSeq" id="WP_273598677.1">
    <property type="nucleotide sequence ID" value="NZ_JAQQXT010000001.1"/>
</dbReference>
<dbReference type="EMBL" id="JAQQXT010000001">
    <property type="protein sequence ID" value="MDC8770203.1"/>
    <property type="molecule type" value="Genomic_DNA"/>
</dbReference>
<feature type="domain" description="DUF2087" evidence="1">
    <location>
        <begin position="108"/>
        <end position="177"/>
    </location>
</feature>
<protein>
    <submittedName>
        <fullName evidence="2">DUF2087 domain-containing protein</fullName>
    </submittedName>
</protein>
<dbReference type="Proteomes" id="UP001221189">
    <property type="component" value="Unassembled WGS sequence"/>
</dbReference>
<sequence length="202" mass="22731">MPRESIALHADDISAFAKSLLQQLAEHLSQSEDPREPPSHLSLLNMLARAAGHRNLQALRAGVVSTAAASALPSKLTMHNAPPARGPRHPELSELADRALRQFDAQGRLMRWPSRHQVQRYAIWGLWLHFDSRRVYTEAEVNEVLKAQHGFGDHCTLRRELVNMKLLARSDGGREYRKLAARPADDLLPLLRELRSRGLQPA</sequence>
<gene>
    <name evidence="2" type="ORF">PRZ03_01375</name>
</gene>
<evidence type="ECO:0000259" key="1">
    <source>
        <dbReference type="Pfam" id="PF09860"/>
    </source>
</evidence>
<organism evidence="2 3">
    <name type="scientific">Roseateles albus</name>
    <dbReference type="NCBI Taxonomy" id="2987525"/>
    <lineage>
        <taxon>Bacteria</taxon>
        <taxon>Pseudomonadati</taxon>
        <taxon>Pseudomonadota</taxon>
        <taxon>Betaproteobacteria</taxon>
        <taxon>Burkholderiales</taxon>
        <taxon>Sphaerotilaceae</taxon>
        <taxon>Roseateles</taxon>
    </lineage>
</organism>
<evidence type="ECO:0000313" key="2">
    <source>
        <dbReference type="EMBL" id="MDC8770203.1"/>
    </source>
</evidence>
<dbReference type="Pfam" id="PF09860">
    <property type="entry name" value="DUF2087"/>
    <property type="match status" value="1"/>
</dbReference>
<accession>A0ABT5K8C9</accession>
<keyword evidence="3" id="KW-1185">Reference proteome</keyword>
<proteinExistence type="predicted"/>
<evidence type="ECO:0000313" key="3">
    <source>
        <dbReference type="Proteomes" id="UP001221189"/>
    </source>
</evidence>
<reference evidence="2 3" key="1">
    <citation type="submission" date="2022-10" db="EMBL/GenBank/DDBJ databases">
        <title>Paucibacter sp. hw1 Genome sequencing.</title>
        <authorList>
            <person name="Park S."/>
        </authorList>
    </citation>
    <scope>NUCLEOTIDE SEQUENCE [LARGE SCALE GENOMIC DNA]</scope>
    <source>
        <strain evidence="3">hw1</strain>
    </source>
</reference>
<name>A0ABT5K8C9_9BURK</name>
<comment type="caution">
    <text evidence="2">The sequence shown here is derived from an EMBL/GenBank/DDBJ whole genome shotgun (WGS) entry which is preliminary data.</text>
</comment>
<dbReference type="InterPro" id="IPR018656">
    <property type="entry name" value="DUF2087"/>
</dbReference>